<keyword evidence="1" id="KW-1133">Transmembrane helix</keyword>
<evidence type="ECO:0008006" key="3">
    <source>
        <dbReference type="Google" id="ProtNLM"/>
    </source>
</evidence>
<dbReference type="AlphaFoldDB" id="A0A679IMD8"/>
<name>A0A679IMD8_9HYPH</name>
<organism evidence="2">
    <name type="scientific">Methylobacterium bullatum</name>
    <dbReference type="NCBI Taxonomy" id="570505"/>
    <lineage>
        <taxon>Bacteria</taxon>
        <taxon>Pseudomonadati</taxon>
        <taxon>Pseudomonadota</taxon>
        <taxon>Alphaproteobacteria</taxon>
        <taxon>Hyphomicrobiales</taxon>
        <taxon>Methylobacteriaceae</taxon>
        <taxon>Methylobacterium</taxon>
    </lineage>
</organism>
<evidence type="ECO:0000256" key="1">
    <source>
        <dbReference type="SAM" id="Phobius"/>
    </source>
</evidence>
<feature type="transmembrane region" description="Helical" evidence="1">
    <location>
        <begin position="20"/>
        <end position="42"/>
    </location>
</feature>
<protein>
    <recommendedName>
        <fullName evidence="3">Iron uptake protein</fullName>
    </recommendedName>
</protein>
<proteinExistence type="predicted"/>
<feature type="transmembrane region" description="Helical" evidence="1">
    <location>
        <begin position="54"/>
        <end position="74"/>
    </location>
</feature>
<gene>
    <name evidence="2" type="ORF">MBUL_00545</name>
</gene>
<keyword evidence="1" id="KW-0472">Membrane</keyword>
<evidence type="ECO:0000313" key="2">
    <source>
        <dbReference type="EMBL" id="CAA2100188.1"/>
    </source>
</evidence>
<keyword evidence="1" id="KW-0812">Transmembrane</keyword>
<sequence length="107" mass="10963">MTDTTKPNARPSQGRYRLMVAGRTLLAIFGGYALAAIATAFLSLTLPLDRSEAVASATLASFAIMAGAVIWVFSARTLARAAIGLALPALCLGAGLWLALGSTVQPA</sequence>
<accession>A0A679IMD8</accession>
<feature type="transmembrane region" description="Helical" evidence="1">
    <location>
        <begin position="81"/>
        <end position="100"/>
    </location>
</feature>
<reference evidence="2" key="1">
    <citation type="submission" date="2019-12" db="EMBL/GenBank/DDBJ databases">
        <authorList>
            <person name="Cremers G."/>
        </authorList>
    </citation>
    <scope>NUCLEOTIDE SEQUENCE</scope>
    <source>
        <strain evidence="2">Mbul1</strain>
    </source>
</reference>
<dbReference type="EMBL" id="LR743504">
    <property type="protein sequence ID" value="CAA2100188.1"/>
    <property type="molecule type" value="Genomic_DNA"/>
</dbReference>